<keyword evidence="2" id="KW-1185">Reference proteome</keyword>
<evidence type="ECO:0000313" key="1">
    <source>
        <dbReference type="EMBL" id="KAK7844562.1"/>
    </source>
</evidence>
<gene>
    <name evidence="1" type="primary">AAE18_3</name>
    <name evidence="1" type="ORF">CFP56_010763</name>
</gene>
<sequence>MRKGISEVGVEDFVKAGLTIEEAKEFQRVLKEAVFGAKGSDPREVWRSLVAQRVLKPWHPHALHQLVYYSVYANWDSLTNGPPLYWFPSLYGFALCL</sequence>
<evidence type="ECO:0000313" key="2">
    <source>
        <dbReference type="Proteomes" id="UP000237347"/>
    </source>
</evidence>
<comment type="caution">
    <text evidence="1">The sequence shown here is derived from an EMBL/GenBank/DDBJ whole genome shotgun (WGS) entry which is preliminary data.</text>
</comment>
<dbReference type="AlphaFoldDB" id="A0AAW0KYY7"/>
<dbReference type="PANTHER" id="PTHR44378">
    <property type="entry name" value="ACYL-ACTIVATING ENZYME 17, PEROXISOMAL-RELATED"/>
    <property type="match status" value="1"/>
</dbReference>
<dbReference type="EMBL" id="PKMF04000183">
    <property type="protein sequence ID" value="KAK7844562.1"/>
    <property type="molecule type" value="Genomic_DNA"/>
</dbReference>
<protein>
    <submittedName>
        <fullName evidence="1">Acyl-activating enzyme 18</fullName>
    </submittedName>
</protein>
<name>A0AAW0KYY7_QUESU</name>
<accession>A0AAW0KYY7</accession>
<dbReference type="Proteomes" id="UP000237347">
    <property type="component" value="Unassembled WGS sequence"/>
</dbReference>
<organism evidence="1 2">
    <name type="scientific">Quercus suber</name>
    <name type="common">Cork oak</name>
    <dbReference type="NCBI Taxonomy" id="58331"/>
    <lineage>
        <taxon>Eukaryota</taxon>
        <taxon>Viridiplantae</taxon>
        <taxon>Streptophyta</taxon>
        <taxon>Embryophyta</taxon>
        <taxon>Tracheophyta</taxon>
        <taxon>Spermatophyta</taxon>
        <taxon>Magnoliopsida</taxon>
        <taxon>eudicotyledons</taxon>
        <taxon>Gunneridae</taxon>
        <taxon>Pentapetalae</taxon>
        <taxon>rosids</taxon>
        <taxon>fabids</taxon>
        <taxon>Fagales</taxon>
        <taxon>Fagaceae</taxon>
        <taxon>Quercus</taxon>
    </lineage>
</organism>
<proteinExistence type="predicted"/>
<dbReference type="PANTHER" id="PTHR44378:SF1">
    <property type="entry name" value="ACYL-ACTIVATING ENZYME 18, PEROXISOMAL-RELATED"/>
    <property type="match status" value="1"/>
</dbReference>
<reference evidence="1 2" key="1">
    <citation type="journal article" date="2018" name="Sci. Data">
        <title>The draft genome sequence of cork oak.</title>
        <authorList>
            <person name="Ramos A.M."/>
            <person name="Usie A."/>
            <person name="Barbosa P."/>
            <person name="Barros P.M."/>
            <person name="Capote T."/>
            <person name="Chaves I."/>
            <person name="Simoes F."/>
            <person name="Abreu I."/>
            <person name="Carrasquinho I."/>
            <person name="Faro C."/>
            <person name="Guimaraes J.B."/>
            <person name="Mendonca D."/>
            <person name="Nobrega F."/>
            <person name="Rodrigues L."/>
            <person name="Saibo N.J.M."/>
            <person name="Varela M.C."/>
            <person name="Egas C."/>
            <person name="Matos J."/>
            <person name="Miguel C.M."/>
            <person name="Oliveira M.M."/>
            <person name="Ricardo C.P."/>
            <person name="Goncalves S."/>
        </authorList>
    </citation>
    <scope>NUCLEOTIDE SEQUENCE [LARGE SCALE GENOMIC DNA]</scope>
    <source>
        <strain evidence="2">cv. HL8</strain>
    </source>
</reference>